<reference evidence="2" key="1">
    <citation type="submission" date="2016-10" db="EMBL/GenBank/DDBJ databases">
        <authorList>
            <person name="Varghese N."/>
            <person name="Submissions S."/>
        </authorList>
    </citation>
    <scope>NUCLEOTIDE SEQUENCE [LARGE SCALE GENOMIC DNA]</scope>
    <source>
        <strain evidence="2">CGMCC 4.2126</strain>
    </source>
</reference>
<sequence length="37" mass="4374">MRRQFVSGVDQMEGIRSCIDMEIMHEAIQLRQDHDVV</sequence>
<keyword evidence="2" id="KW-1185">Reference proteome</keyword>
<evidence type="ECO:0000313" key="1">
    <source>
        <dbReference type="EMBL" id="SFK97879.1"/>
    </source>
</evidence>
<proteinExistence type="predicted"/>
<gene>
    <name evidence="1" type="ORF">SAMN05216275_14460</name>
</gene>
<organism evidence="1 2">
    <name type="scientific">Streptosporangium canum</name>
    <dbReference type="NCBI Taxonomy" id="324952"/>
    <lineage>
        <taxon>Bacteria</taxon>
        <taxon>Bacillati</taxon>
        <taxon>Actinomycetota</taxon>
        <taxon>Actinomycetes</taxon>
        <taxon>Streptosporangiales</taxon>
        <taxon>Streptosporangiaceae</taxon>
        <taxon>Streptosporangium</taxon>
    </lineage>
</organism>
<evidence type="ECO:0000313" key="2">
    <source>
        <dbReference type="Proteomes" id="UP000199111"/>
    </source>
</evidence>
<accession>A0A1I4DY54</accession>
<dbReference type="EMBL" id="FOQY01000044">
    <property type="protein sequence ID" value="SFK97879.1"/>
    <property type="molecule type" value="Genomic_DNA"/>
</dbReference>
<dbReference type="Proteomes" id="UP000199111">
    <property type="component" value="Unassembled WGS sequence"/>
</dbReference>
<feature type="non-terminal residue" evidence="1">
    <location>
        <position position="37"/>
    </location>
</feature>
<dbReference type="AlphaFoldDB" id="A0A1I4DY54"/>
<protein>
    <submittedName>
        <fullName evidence="1">Uncharacterized protein</fullName>
    </submittedName>
</protein>
<name>A0A1I4DY54_9ACTN</name>